<dbReference type="GO" id="GO:1904812">
    <property type="term" value="P:rRNA acetylation involved in maturation of SSU-rRNA"/>
    <property type="evidence" value="ECO:0007669"/>
    <property type="project" value="TreeGrafter"/>
</dbReference>
<evidence type="ECO:0000313" key="4">
    <source>
        <dbReference type="Proteomes" id="UP000271974"/>
    </source>
</evidence>
<dbReference type="Pfam" id="PF13725">
    <property type="entry name" value="tRNA_bind_2"/>
    <property type="match status" value="1"/>
</dbReference>
<keyword evidence="4" id="KW-1185">Reference proteome</keyword>
<dbReference type="GO" id="GO:0000049">
    <property type="term" value="F:tRNA binding"/>
    <property type="evidence" value="ECO:0007669"/>
    <property type="project" value="TreeGrafter"/>
</dbReference>
<feature type="domain" description="Possible tRNA binding" evidence="2">
    <location>
        <begin position="1"/>
        <end position="146"/>
    </location>
</feature>
<dbReference type="AlphaFoldDB" id="A0A433TAG2"/>
<sequence>MADYHLVVDLLPCLARLYFTERLQARQLHLSLVQKSVLLALGLQHKTVDDIEKEIELPANQILALFNRTIRKFVQNFNEILEKDAAASIAEKKDVVMDPLRETMDEELREAGKEFKQQHKSDVASLLGSNLSQYAIKGSEEDWDKALKAPAKTVISVKSHLSQKRKTAAETELESPAGKKKHKKKYKGQKNAA</sequence>
<dbReference type="InterPro" id="IPR032672">
    <property type="entry name" value="TmcA/NAT10/Kre33"/>
</dbReference>
<dbReference type="STRING" id="188477.A0A433TAG2"/>
<comment type="caution">
    <text evidence="3">The sequence shown here is derived from an EMBL/GenBank/DDBJ whole genome shotgun (WGS) entry which is preliminary data.</text>
</comment>
<protein>
    <recommendedName>
        <fullName evidence="2">Possible tRNA binding domain-containing protein</fullName>
    </recommendedName>
</protein>
<feature type="region of interest" description="Disordered" evidence="1">
    <location>
        <begin position="158"/>
        <end position="193"/>
    </location>
</feature>
<organism evidence="3 4">
    <name type="scientific">Elysia chlorotica</name>
    <name type="common">Eastern emerald elysia</name>
    <name type="synonym">Sea slug</name>
    <dbReference type="NCBI Taxonomy" id="188477"/>
    <lineage>
        <taxon>Eukaryota</taxon>
        <taxon>Metazoa</taxon>
        <taxon>Spiralia</taxon>
        <taxon>Lophotrochozoa</taxon>
        <taxon>Mollusca</taxon>
        <taxon>Gastropoda</taxon>
        <taxon>Heterobranchia</taxon>
        <taxon>Euthyneura</taxon>
        <taxon>Panpulmonata</taxon>
        <taxon>Sacoglossa</taxon>
        <taxon>Placobranchoidea</taxon>
        <taxon>Plakobranchidae</taxon>
        <taxon>Elysia</taxon>
    </lineage>
</organism>
<dbReference type="InterPro" id="IPR027992">
    <property type="entry name" value="tRNA_bind_dom"/>
</dbReference>
<dbReference type="OrthoDB" id="10067491at2759"/>
<accession>A0A433TAG2</accession>
<dbReference type="GO" id="GO:0005730">
    <property type="term" value="C:nucleolus"/>
    <property type="evidence" value="ECO:0007669"/>
    <property type="project" value="TreeGrafter"/>
</dbReference>
<gene>
    <name evidence="3" type="ORF">EGW08_013668</name>
</gene>
<reference evidence="3 4" key="1">
    <citation type="submission" date="2019-01" db="EMBL/GenBank/DDBJ databases">
        <title>A draft genome assembly of the solar-powered sea slug Elysia chlorotica.</title>
        <authorList>
            <person name="Cai H."/>
            <person name="Li Q."/>
            <person name="Fang X."/>
            <person name="Li J."/>
            <person name="Curtis N.E."/>
            <person name="Altenburger A."/>
            <person name="Shibata T."/>
            <person name="Feng M."/>
            <person name="Maeda T."/>
            <person name="Schwartz J.A."/>
            <person name="Shigenobu S."/>
            <person name="Lundholm N."/>
            <person name="Nishiyama T."/>
            <person name="Yang H."/>
            <person name="Hasebe M."/>
            <person name="Li S."/>
            <person name="Pierce S.K."/>
            <person name="Wang J."/>
        </authorList>
    </citation>
    <scope>NUCLEOTIDE SEQUENCE [LARGE SCALE GENOMIC DNA]</scope>
    <source>
        <strain evidence="3">EC2010</strain>
        <tissue evidence="3">Whole organism of an adult</tissue>
    </source>
</reference>
<evidence type="ECO:0000256" key="1">
    <source>
        <dbReference type="SAM" id="MobiDB-lite"/>
    </source>
</evidence>
<evidence type="ECO:0000313" key="3">
    <source>
        <dbReference type="EMBL" id="RUS78561.1"/>
    </source>
</evidence>
<dbReference type="Proteomes" id="UP000271974">
    <property type="component" value="Unassembled WGS sequence"/>
</dbReference>
<feature type="compositionally biased region" description="Basic residues" evidence="1">
    <location>
        <begin position="178"/>
        <end position="193"/>
    </location>
</feature>
<dbReference type="PANTHER" id="PTHR10925">
    <property type="entry name" value="N-ACETYLTRANSFERASE 10"/>
    <property type="match status" value="1"/>
</dbReference>
<dbReference type="PANTHER" id="PTHR10925:SF5">
    <property type="entry name" value="RNA CYTIDINE ACETYLTRANSFERASE"/>
    <property type="match status" value="1"/>
</dbReference>
<name>A0A433TAG2_ELYCH</name>
<dbReference type="GO" id="GO:0030686">
    <property type="term" value="C:90S preribosome"/>
    <property type="evidence" value="ECO:0007669"/>
    <property type="project" value="TreeGrafter"/>
</dbReference>
<proteinExistence type="predicted"/>
<evidence type="ECO:0000259" key="2">
    <source>
        <dbReference type="Pfam" id="PF13725"/>
    </source>
</evidence>
<dbReference type="GO" id="GO:1990883">
    <property type="term" value="F:18S rRNA cytidine N-acetyltransferase activity"/>
    <property type="evidence" value="ECO:0007669"/>
    <property type="project" value="TreeGrafter"/>
</dbReference>
<dbReference type="EMBL" id="RQTK01000502">
    <property type="protein sequence ID" value="RUS78561.1"/>
    <property type="molecule type" value="Genomic_DNA"/>
</dbReference>